<name>A0A835LKF3_9MAGN</name>
<gene>
    <name evidence="1" type="ORF">IFM89_032737</name>
</gene>
<dbReference type="EMBL" id="JADFTS010000007">
    <property type="protein sequence ID" value="KAF9598883.1"/>
    <property type="molecule type" value="Genomic_DNA"/>
</dbReference>
<protein>
    <submittedName>
        <fullName evidence="1">Uncharacterized protein</fullName>
    </submittedName>
</protein>
<dbReference type="AlphaFoldDB" id="A0A835LKF3"/>
<evidence type="ECO:0000313" key="1">
    <source>
        <dbReference type="EMBL" id="KAF9598883.1"/>
    </source>
</evidence>
<accession>A0A835LKF3</accession>
<reference evidence="1 2" key="1">
    <citation type="submission" date="2020-10" db="EMBL/GenBank/DDBJ databases">
        <title>The Coptis chinensis genome and diversification of protoberbering-type alkaloids.</title>
        <authorList>
            <person name="Wang B."/>
            <person name="Shu S."/>
            <person name="Song C."/>
            <person name="Liu Y."/>
        </authorList>
    </citation>
    <scope>NUCLEOTIDE SEQUENCE [LARGE SCALE GENOMIC DNA]</scope>
    <source>
        <strain evidence="1">HL-2020</strain>
        <tissue evidence="1">Leaf</tissue>
    </source>
</reference>
<dbReference type="Proteomes" id="UP000631114">
    <property type="component" value="Unassembled WGS sequence"/>
</dbReference>
<proteinExistence type="predicted"/>
<dbReference type="OrthoDB" id="60033at2759"/>
<organism evidence="1 2">
    <name type="scientific">Coptis chinensis</name>
    <dbReference type="NCBI Taxonomy" id="261450"/>
    <lineage>
        <taxon>Eukaryota</taxon>
        <taxon>Viridiplantae</taxon>
        <taxon>Streptophyta</taxon>
        <taxon>Embryophyta</taxon>
        <taxon>Tracheophyta</taxon>
        <taxon>Spermatophyta</taxon>
        <taxon>Magnoliopsida</taxon>
        <taxon>Ranunculales</taxon>
        <taxon>Ranunculaceae</taxon>
        <taxon>Coptidoideae</taxon>
        <taxon>Coptis</taxon>
    </lineage>
</organism>
<keyword evidence="2" id="KW-1185">Reference proteome</keyword>
<evidence type="ECO:0000313" key="2">
    <source>
        <dbReference type="Proteomes" id="UP000631114"/>
    </source>
</evidence>
<comment type="caution">
    <text evidence="1">The sequence shown here is derived from an EMBL/GenBank/DDBJ whole genome shotgun (WGS) entry which is preliminary data.</text>
</comment>
<sequence>MLEVTSKQMTHTLEVRIGRELRNDVLRVAIRIGDHEKKLKLLSEKKGTIEQKKSIWRIHLLMRAKDSWRNLELPLHQGNTNPVGNNLMRILNVAAFAVSGYALRTNELLNVWTHMWRRRQMLGLSEKKILNYDIDMVASDPSDANTNNTTVFSDDTDEKSRRSTILENIILNNREAESNAAASVEPALNRPSEYHPDVLRPINKQVEVEDSRVLYRENNSFLLDLSLGTIFLLVVGRATMKQAMPSFRFQLNVENLDFNLYFTVALNALMEIPAVFVQCSLKLHGPSFASFFISFSRWSFMHFLHLLL</sequence>